<evidence type="ECO:0000256" key="8">
    <source>
        <dbReference type="ARBA" id="ARBA00023136"/>
    </source>
</evidence>
<dbReference type="GO" id="GO:0015031">
    <property type="term" value="P:protein transport"/>
    <property type="evidence" value="ECO:0007669"/>
    <property type="project" value="UniProtKB-KW"/>
</dbReference>
<organism evidence="11 12">
    <name type="scientific">Acorus calamus</name>
    <name type="common">Sweet flag</name>
    <dbReference type="NCBI Taxonomy" id="4465"/>
    <lineage>
        <taxon>Eukaryota</taxon>
        <taxon>Viridiplantae</taxon>
        <taxon>Streptophyta</taxon>
        <taxon>Embryophyta</taxon>
        <taxon>Tracheophyta</taxon>
        <taxon>Spermatophyta</taxon>
        <taxon>Magnoliopsida</taxon>
        <taxon>Liliopsida</taxon>
        <taxon>Acoraceae</taxon>
        <taxon>Acorus</taxon>
    </lineage>
</organism>
<evidence type="ECO:0000256" key="7">
    <source>
        <dbReference type="ARBA" id="ARBA00022989"/>
    </source>
</evidence>
<keyword evidence="7 10" id="KW-1133">Transmembrane helix</keyword>
<dbReference type="InterPro" id="IPR004813">
    <property type="entry name" value="OPT"/>
</dbReference>
<keyword evidence="8 10" id="KW-0472">Membrane</keyword>
<evidence type="ECO:0000313" key="12">
    <source>
        <dbReference type="Proteomes" id="UP001180020"/>
    </source>
</evidence>
<gene>
    <name evidence="11" type="primary">OPT5</name>
    <name evidence="11" type="ORF">QJS10_CPA08g01757</name>
</gene>
<dbReference type="Proteomes" id="UP001180020">
    <property type="component" value="Unassembled WGS sequence"/>
</dbReference>
<feature type="transmembrane region" description="Helical" evidence="10">
    <location>
        <begin position="116"/>
        <end position="139"/>
    </location>
</feature>
<reference evidence="11" key="2">
    <citation type="submission" date="2023-06" db="EMBL/GenBank/DDBJ databases">
        <authorList>
            <person name="Ma L."/>
            <person name="Liu K.-W."/>
            <person name="Li Z."/>
            <person name="Hsiao Y.-Y."/>
            <person name="Qi Y."/>
            <person name="Fu T."/>
            <person name="Tang G."/>
            <person name="Zhang D."/>
            <person name="Sun W.-H."/>
            <person name="Liu D.-K."/>
            <person name="Li Y."/>
            <person name="Chen G.-Z."/>
            <person name="Liu X.-D."/>
            <person name="Liao X.-Y."/>
            <person name="Jiang Y.-T."/>
            <person name="Yu X."/>
            <person name="Hao Y."/>
            <person name="Huang J."/>
            <person name="Zhao X.-W."/>
            <person name="Ke S."/>
            <person name="Chen Y.-Y."/>
            <person name="Wu W.-L."/>
            <person name="Hsu J.-L."/>
            <person name="Lin Y.-F."/>
            <person name="Huang M.-D."/>
            <person name="Li C.-Y."/>
            <person name="Huang L."/>
            <person name="Wang Z.-W."/>
            <person name="Zhao X."/>
            <person name="Zhong W.-Y."/>
            <person name="Peng D.-H."/>
            <person name="Ahmad S."/>
            <person name="Lan S."/>
            <person name="Zhang J.-S."/>
            <person name="Tsai W.-C."/>
            <person name="Van De Peer Y."/>
            <person name="Liu Z.-J."/>
        </authorList>
    </citation>
    <scope>NUCLEOTIDE SEQUENCE</scope>
    <source>
        <strain evidence="11">CP</strain>
        <tissue evidence="11">Leaves</tissue>
    </source>
</reference>
<proteinExistence type="inferred from homology"/>
<evidence type="ECO:0000313" key="11">
    <source>
        <dbReference type="EMBL" id="KAK1310010.1"/>
    </source>
</evidence>
<protein>
    <submittedName>
        <fullName evidence="11">Oligopeptide transporter 5</fullName>
    </submittedName>
</protein>
<keyword evidence="4 10" id="KW-0812">Transmembrane</keyword>
<comment type="subcellular location">
    <subcellularLocation>
        <location evidence="1">Membrane</location>
        <topology evidence="1">Multi-pass membrane protein</topology>
    </subcellularLocation>
</comment>
<accession>A0AAV9E943</accession>
<dbReference type="InterPro" id="IPR004648">
    <property type="entry name" value="Oligpept_transpt"/>
</dbReference>
<dbReference type="Pfam" id="PF03169">
    <property type="entry name" value="OPT"/>
    <property type="match status" value="2"/>
</dbReference>
<evidence type="ECO:0000256" key="9">
    <source>
        <dbReference type="SAM" id="MobiDB-lite"/>
    </source>
</evidence>
<keyword evidence="6" id="KW-0653">Protein transport</keyword>
<sequence>MAEALGMGDSPTMWFPGVVAQYSLFRALHEKEIRIKGSLTTFQFFLIATTSSFAYYIIPNYLFPSISALSFICWIWRDSITAQIIGSGRKGLGIGSFSLDWTAIVSFLGNPLAMPVFTLVNMMAGFILIVYIITPIAYWTNAYNAKRFPIFSLNVYDEDGNIYNVSRIINENKFEFDQTAYDNYSKIYLSSYNVYYHAFEFAGVAATIIHVAMYHGRDSSSLLEYSIGMWTCFDMYTPCVCDGSNYKSVKNICEPDKLPKGSPWSCPLERQSFMGNVIWGLVGPSNVFFPSGQYSKLFISFIIGALAPVPMWLLARRFPDKQWIKLINIPLILAGATGMPPATTLAGPSGDHASTPSPKGMPI</sequence>
<reference evidence="11" key="1">
    <citation type="journal article" date="2023" name="Nat. Commun.">
        <title>Diploid and tetraploid genomes of Acorus and the evolution of monocots.</title>
        <authorList>
            <person name="Ma L."/>
            <person name="Liu K.W."/>
            <person name="Li Z."/>
            <person name="Hsiao Y.Y."/>
            <person name="Qi Y."/>
            <person name="Fu T."/>
            <person name="Tang G.D."/>
            <person name="Zhang D."/>
            <person name="Sun W.H."/>
            <person name="Liu D.K."/>
            <person name="Li Y."/>
            <person name="Chen G.Z."/>
            <person name="Liu X.D."/>
            <person name="Liao X.Y."/>
            <person name="Jiang Y.T."/>
            <person name="Yu X."/>
            <person name="Hao Y."/>
            <person name="Huang J."/>
            <person name="Zhao X.W."/>
            <person name="Ke S."/>
            <person name="Chen Y.Y."/>
            <person name="Wu W.L."/>
            <person name="Hsu J.L."/>
            <person name="Lin Y.F."/>
            <person name="Huang M.D."/>
            <person name="Li C.Y."/>
            <person name="Huang L."/>
            <person name="Wang Z.W."/>
            <person name="Zhao X."/>
            <person name="Zhong W.Y."/>
            <person name="Peng D.H."/>
            <person name="Ahmad S."/>
            <person name="Lan S."/>
            <person name="Zhang J.S."/>
            <person name="Tsai W.C."/>
            <person name="Van de Peer Y."/>
            <person name="Liu Z.J."/>
        </authorList>
    </citation>
    <scope>NUCLEOTIDE SEQUENCE</scope>
    <source>
        <strain evidence="11">CP</strain>
    </source>
</reference>
<evidence type="ECO:0000256" key="3">
    <source>
        <dbReference type="ARBA" id="ARBA00022448"/>
    </source>
</evidence>
<keyword evidence="5" id="KW-0571">Peptide transport</keyword>
<dbReference type="GO" id="GO:0016020">
    <property type="term" value="C:membrane"/>
    <property type="evidence" value="ECO:0007669"/>
    <property type="project" value="UniProtKB-SubCell"/>
</dbReference>
<evidence type="ECO:0000256" key="10">
    <source>
        <dbReference type="SAM" id="Phobius"/>
    </source>
</evidence>
<evidence type="ECO:0000256" key="1">
    <source>
        <dbReference type="ARBA" id="ARBA00004141"/>
    </source>
</evidence>
<dbReference type="PANTHER" id="PTHR22601">
    <property type="entry name" value="ISP4 LIKE PROTEIN"/>
    <property type="match status" value="1"/>
</dbReference>
<comment type="caution">
    <text evidence="11">The sequence shown here is derived from an EMBL/GenBank/DDBJ whole genome shotgun (WGS) entry which is preliminary data.</text>
</comment>
<keyword evidence="3" id="KW-0813">Transport</keyword>
<feature type="transmembrane region" description="Helical" evidence="10">
    <location>
        <begin position="194"/>
        <end position="214"/>
    </location>
</feature>
<feature type="region of interest" description="Disordered" evidence="9">
    <location>
        <begin position="343"/>
        <end position="363"/>
    </location>
</feature>
<evidence type="ECO:0000256" key="4">
    <source>
        <dbReference type="ARBA" id="ARBA00022692"/>
    </source>
</evidence>
<feature type="transmembrane region" description="Helical" evidence="10">
    <location>
        <begin position="297"/>
        <end position="315"/>
    </location>
</feature>
<dbReference type="AlphaFoldDB" id="A0AAV9E943"/>
<keyword evidence="12" id="KW-1185">Reference proteome</keyword>
<evidence type="ECO:0000256" key="2">
    <source>
        <dbReference type="ARBA" id="ARBA00005484"/>
    </source>
</evidence>
<evidence type="ECO:0000256" key="6">
    <source>
        <dbReference type="ARBA" id="ARBA00022927"/>
    </source>
</evidence>
<comment type="similarity">
    <text evidence="2">Belongs to the oligopeptide OPT transporter (TC 2.A.67.1) family.</text>
</comment>
<evidence type="ECO:0000256" key="5">
    <source>
        <dbReference type="ARBA" id="ARBA00022856"/>
    </source>
</evidence>
<dbReference type="EMBL" id="JAUJYO010000008">
    <property type="protein sequence ID" value="KAK1310010.1"/>
    <property type="molecule type" value="Genomic_DNA"/>
</dbReference>
<dbReference type="GO" id="GO:0035673">
    <property type="term" value="F:oligopeptide transmembrane transporter activity"/>
    <property type="evidence" value="ECO:0007669"/>
    <property type="project" value="InterPro"/>
</dbReference>
<name>A0AAV9E943_ACOCL</name>